<keyword evidence="2" id="KW-1185">Reference proteome</keyword>
<dbReference type="EMBL" id="MN812722">
    <property type="protein sequence ID" value="QGZ13232.1"/>
    <property type="molecule type" value="Genomic_DNA"/>
</dbReference>
<dbReference type="RefSeq" id="YP_010649750.1">
    <property type="nucleotide sequence ID" value="NC_070773.1"/>
</dbReference>
<evidence type="ECO:0000313" key="1">
    <source>
        <dbReference type="EMBL" id="QGZ13232.1"/>
    </source>
</evidence>
<dbReference type="GeneID" id="77925310"/>
<accession>A0A6B9J003</accession>
<name>A0A6B9J003_9CAUD</name>
<organism evidence="1 2">
    <name type="scientific">Vibrio phage NF</name>
    <dbReference type="NCBI Taxonomy" id="2686202"/>
    <lineage>
        <taxon>Viruses</taxon>
        <taxon>Duplodnaviria</taxon>
        <taxon>Heunggongvirae</taxon>
        <taxon>Uroviricota</taxon>
        <taxon>Caudoviricetes</taxon>
        <taxon>Enfavirus</taxon>
        <taxon>Enfavirus NF</taxon>
    </lineage>
</organism>
<dbReference type="Proteomes" id="UP000435913">
    <property type="component" value="Segment"/>
</dbReference>
<protein>
    <submittedName>
        <fullName evidence="1">Uncharacterized protein</fullName>
    </submittedName>
</protein>
<evidence type="ECO:0000313" key="2">
    <source>
        <dbReference type="Proteomes" id="UP000435913"/>
    </source>
</evidence>
<dbReference type="KEGG" id="vg:77925310"/>
<proteinExistence type="predicted"/>
<reference evidence="1" key="1">
    <citation type="submission" date="2019-12" db="EMBL/GenBank/DDBJ databases">
        <title>Isolation and complete genomic sequence of bacteriophage NF: A novel Vibrio alginolyticus phage isolated from the coastal water of Qingdao, China.</title>
        <authorList>
            <person name="Zhang X."/>
        </authorList>
    </citation>
    <scope>NUCLEOTIDE SEQUENCE [LARGE SCALE GENOMIC DNA]</scope>
</reference>
<sequence>MGKYEWVLSEIPEGVTHIDLKVALSMWDKSQRSEFLRPTSIWRMHKKSKGGWYKLVHDDLDKKYAFGNSVRCEFKMVNDSLVNESRLISVDAIKILARQFG</sequence>